<dbReference type="OrthoDB" id="1938526at2759"/>
<gene>
    <name evidence="2" type="ORF">CMV_018520</name>
</gene>
<name>A0A8J4VCH8_9ROSI</name>
<sequence length="439" mass="49404">MAILRTRNNYDQQRRSEKGILPNISAADIDMLVWWKGLALDPCNPKATEYSFRKFWNQSLKLRNSLFSCNGECQKRKRKFEQFVKGTKLKAASALPSKESDNRKKVLNSHSSSSALTFEYSYHGEKVNTITNITSADDKTKFSSVSKALSPLYDTDGSVNGPNLLSSENLTTPVVKNFNDLVHSPDSSSSEEPNQKVQQALGIINSDDVQKSVPVVDFIDSPQHFCLGYRDKNLKQIIRLVSNGGQPPRPVIPIGSKFQAEILEWTGLVNRKNVYGGADDSKNLKWLGTRIWPMKGRSVETSVTAIGKGRLDSCSCVSPGSVDCIRSHILTKRLLLQFDIGPAFKSWKFDEMGEVVSKSWTSNEGRKFELLVKKNPLWIGANFWELALKHFPSKSKKSMLSYYVNVFIPRRMSQQTRSTPDEIDSDDDQADNDDDSIEE</sequence>
<comment type="caution">
    <text evidence="2">The sequence shown here is derived from an EMBL/GenBank/DDBJ whole genome shotgun (WGS) entry which is preliminary data.</text>
</comment>
<protein>
    <submittedName>
        <fullName evidence="2">Uncharacterized protein</fullName>
    </submittedName>
</protein>
<evidence type="ECO:0000256" key="1">
    <source>
        <dbReference type="SAM" id="MobiDB-lite"/>
    </source>
</evidence>
<dbReference type="AlphaFoldDB" id="A0A8J4VCH8"/>
<feature type="region of interest" description="Disordered" evidence="1">
    <location>
        <begin position="414"/>
        <end position="439"/>
    </location>
</feature>
<dbReference type="EMBL" id="JRKL02003118">
    <property type="protein sequence ID" value="KAF3956338.1"/>
    <property type="molecule type" value="Genomic_DNA"/>
</dbReference>
<accession>A0A8J4VCH8</accession>
<evidence type="ECO:0000313" key="2">
    <source>
        <dbReference type="EMBL" id="KAF3956338.1"/>
    </source>
</evidence>
<dbReference type="Proteomes" id="UP000737018">
    <property type="component" value="Unassembled WGS sequence"/>
</dbReference>
<dbReference type="PANTHER" id="PTHR46872:SF10">
    <property type="entry name" value="MYB-LIKE DOMAIN-CONTAINING PROTEIN"/>
    <property type="match status" value="1"/>
</dbReference>
<feature type="compositionally biased region" description="Acidic residues" evidence="1">
    <location>
        <begin position="421"/>
        <end position="439"/>
    </location>
</feature>
<evidence type="ECO:0000313" key="3">
    <source>
        <dbReference type="Proteomes" id="UP000737018"/>
    </source>
</evidence>
<proteinExistence type="predicted"/>
<organism evidence="2 3">
    <name type="scientific">Castanea mollissima</name>
    <name type="common">Chinese chestnut</name>
    <dbReference type="NCBI Taxonomy" id="60419"/>
    <lineage>
        <taxon>Eukaryota</taxon>
        <taxon>Viridiplantae</taxon>
        <taxon>Streptophyta</taxon>
        <taxon>Embryophyta</taxon>
        <taxon>Tracheophyta</taxon>
        <taxon>Spermatophyta</taxon>
        <taxon>Magnoliopsida</taxon>
        <taxon>eudicotyledons</taxon>
        <taxon>Gunneridae</taxon>
        <taxon>Pentapetalae</taxon>
        <taxon>rosids</taxon>
        <taxon>fabids</taxon>
        <taxon>Fagales</taxon>
        <taxon>Fagaceae</taxon>
        <taxon>Castanea</taxon>
    </lineage>
</organism>
<dbReference type="PANTHER" id="PTHR46872">
    <property type="entry name" value="DNA BINDING PROTEIN"/>
    <property type="match status" value="1"/>
</dbReference>
<keyword evidence="3" id="KW-1185">Reference proteome</keyword>
<reference evidence="2" key="1">
    <citation type="submission" date="2020-03" db="EMBL/GenBank/DDBJ databases">
        <title>Castanea mollissima Vanexum genome sequencing.</title>
        <authorList>
            <person name="Staton M."/>
        </authorList>
    </citation>
    <scope>NUCLEOTIDE SEQUENCE</scope>
    <source>
        <tissue evidence="2">Leaf</tissue>
    </source>
</reference>